<evidence type="ECO:0000256" key="8">
    <source>
        <dbReference type="SAM" id="MobiDB-lite"/>
    </source>
</evidence>
<dbReference type="Proteomes" id="UP000233551">
    <property type="component" value="Unassembled WGS sequence"/>
</dbReference>
<dbReference type="SMART" id="SM00317">
    <property type="entry name" value="SET"/>
    <property type="match status" value="1"/>
</dbReference>
<keyword evidence="4" id="KW-0808">Transferase</keyword>
<keyword evidence="2" id="KW-0158">Chromosome</keyword>
<dbReference type="GeneID" id="116205383"/>
<accession>A0A218WKZ1</accession>
<reference evidence="11" key="2">
    <citation type="submission" date="2017-06" db="EMBL/GenBank/DDBJ databases">
        <title>The pomegranate genome and the genomics of punicalagin biosynthesis.</title>
        <authorList>
            <person name="Xu C."/>
        </authorList>
    </citation>
    <scope>NUCLEOTIDE SEQUENCE [LARGE SCALE GENOMIC DNA]</scope>
    <source>
        <tissue evidence="11">Fresh leaf</tissue>
    </source>
</reference>
<keyword evidence="7" id="KW-0862">Zinc</keyword>
<dbReference type="GO" id="GO:0005694">
    <property type="term" value="C:chromosome"/>
    <property type="evidence" value="ECO:0007669"/>
    <property type="project" value="UniProtKB-SubCell"/>
</dbReference>
<evidence type="ECO:0000256" key="7">
    <source>
        <dbReference type="ARBA" id="ARBA00022833"/>
    </source>
</evidence>
<dbReference type="PROSITE" id="PS50868">
    <property type="entry name" value="POST_SET"/>
    <property type="match status" value="1"/>
</dbReference>
<dbReference type="STRING" id="22663.A0A218WKZ1"/>
<evidence type="ECO:0000313" key="12">
    <source>
        <dbReference type="EMBL" id="PKI69173.1"/>
    </source>
</evidence>
<gene>
    <name evidence="11" type="ORF">CDL15_Pgr001292</name>
    <name evidence="12" type="ORF">CRG98_010440</name>
</gene>
<dbReference type="Gene3D" id="2.170.270.10">
    <property type="entry name" value="SET domain"/>
    <property type="match status" value="1"/>
</dbReference>
<feature type="compositionally biased region" description="Basic and acidic residues" evidence="8">
    <location>
        <begin position="24"/>
        <end position="33"/>
    </location>
</feature>
<evidence type="ECO:0000256" key="5">
    <source>
        <dbReference type="ARBA" id="ARBA00022691"/>
    </source>
</evidence>
<comment type="caution">
    <text evidence="11">The sequence shown here is derived from an EMBL/GenBank/DDBJ whole genome shotgun (WGS) entry which is preliminary data.</text>
</comment>
<keyword evidence="5" id="KW-0949">S-adenosyl-L-methionine</keyword>
<keyword evidence="6" id="KW-0479">Metal-binding</keyword>
<evidence type="ECO:0000256" key="6">
    <source>
        <dbReference type="ARBA" id="ARBA00022723"/>
    </source>
</evidence>
<dbReference type="EMBL" id="PGOL01000520">
    <property type="protein sequence ID" value="PKI69173.1"/>
    <property type="molecule type" value="Genomic_DNA"/>
</dbReference>
<keyword evidence="14" id="KW-1185">Reference proteome</keyword>
<comment type="subcellular location">
    <subcellularLocation>
        <location evidence="1">Chromosome</location>
    </subcellularLocation>
</comment>
<evidence type="ECO:0000256" key="2">
    <source>
        <dbReference type="ARBA" id="ARBA00022454"/>
    </source>
</evidence>
<dbReference type="InterPro" id="IPR046341">
    <property type="entry name" value="SET_dom_sf"/>
</dbReference>
<feature type="region of interest" description="Disordered" evidence="8">
    <location>
        <begin position="20"/>
        <end position="39"/>
    </location>
</feature>
<organism evidence="11 13">
    <name type="scientific">Punica granatum</name>
    <name type="common">Pomegranate</name>
    <dbReference type="NCBI Taxonomy" id="22663"/>
    <lineage>
        <taxon>Eukaryota</taxon>
        <taxon>Viridiplantae</taxon>
        <taxon>Streptophyta</taxon>
        <taxon>Embryophyta</taxon>
        <taxon>Tracheophyta</taxon>
        <taxon>Spermatophyta</taxon>
        <taxon>Magnoliopsida</taxon>
        <taxon>eudicotyledons</taxon>
        <taxon>Gunneridae</taxon>
        <taxon>Pentapetalae</taxon>
        <taxon>rosids</taxon>
        <taxon>malvids</taxon>
        <taxon>Myrtales</taxon>
        <taxon>Lythraceae</taxon>
        <taxon>Punica</taxon>
    </lineage>
</organism>
<protein>
    <submittedName>
        <fullName evidence="11">Uncharacterized protein</fullName>
    </submittedName>
</protein>
<dbReference type="OrthoDB" id="5792673at2759"/>
<evidence type="ECO:0000256" key="1">
    <source>
        <dbReference type="ARBA" id="ARBA00004286"/>
    </source>
</evidence>
<evidence type="ECO:0000313" key="14">
    <source>
        <dbReference type="Proteomes" id="UP000233551"/>
    </source>
</evidence>
<keyword evidence="3" id="KW-0489">Methyltransferase</keyword>
<dbReference type="PANTHER" id="PTHR46223:SF3">
    <property type="entry name" value="HISTONE-LYSINE N-METHYLTRANSFERASE SET-23"/>
    <property type="match status" value="1"/>
</dbReference>
<dbReference type="InterPro" id="IPR050973">
    <property type="entry name" value="H3K9_Histone-Lys_N-MTase"/>
</dbReference>
<sequence>MSQLPTKKCCRAVDGGNGNLQLRRGAEEQEPRADSPNPNDFIRSAELVLPWLASSELAYVSLTCKALHRAAKSLTLRRSLDASRGFEKFPVPFVNSVDDLPYAYFLYGPSQLLHSLDRQPWGSVSPHSAVTNSHMADAASGDVRVGCDCERCGGGGSSCPCLSLEGLDGVATECGPSCGCESECGNRITQSGVSVKLKIARVRGKGWGLFADQLIRERQFVCEYAGELLTTKEAQRRQQEYDRLSSTGHFSSALLVVREHLPSGKACLRLNIDATRVGNVARFINHSCDGGNLSTVLMRSTGALLPRLCFFASRNIARDEELSFSYGETRPRPDSESRPCFCFCGASSCSGTLPSEHT</sequence>
<evidence type="ECO:0000313" key="13">
    <source>
        <dbReference type="Proteomes" id="UP000197138"/>
    </source>
</evidence>
<evidence type="ECO:0000259" key="10">
    <source>
        <dbReference type="PROSITE" id="PS50868"/>
    </source>
</evidence>
<dbReference type="EMBL" id="MTKT01003953">
    <property type="protein sequence ID" value="OWM73178.1"/>
    <property type="molecule type" value="Genomic_DNA"/>
</dbReference>
<dbReference type="GO" id="GO:0032259">
    <property type="term" value="P:methylation"/>
    <property type="evidence" value="ECO:0007669"/>
    <property type="project" value="UniProtKB-KW"/>
</dbReference>
<dbReference type="InterPro" id="IPR001214">
    <property type="entry name" value="SET_dom"/>
</dbReference>
<dbReference type="Proteomes" id="UP000197138">
    <property type="component" value="Unassembled WGS sequence"/>
</dbReference>
<reference evidence="12 14" key="3">
    <citation type="submission" date="2017-11" db="EMBL/GenBank/DDBJ databases">
        <title>De-novo sequencing of pomegranate (Punica granatum L.) genome.</title>
        <authorList>
            <person name="Akparov Z."/>
            <person name="Amiraslanov A."/>
            <person name="Hajiyeva S."/>
            <person name="Abbasov M."/>
            <person name="Kaur K."/>
            <person name="Hamwieh A."/>
            <person name="Solovyev V."/>
            <person name="Salamov A."/>
            <person name="Braich B."/>
            <person name="Kosarev P."/>
            <person name="Mahmoud A."/>
            <person name="Hajiyev E."/>
            <person name="Babayeva S."/>
            <person name="Izzatullayeva V."/>
            <person name="Mammadov A."/>
            <person name="Mammadov A."/>
            <person name="Sharifova S."/>
            <person name="Ojaghi J."/>
            <person name="Eynullazada K."/>
            <person name="Bayramov B."/>
            <person name="Abdulazimova A."/>
            <person name="Shahmuradov I."/>
        </authorList>
    </citation>
    <scope>NUCLEOTIDE SEQUENCE [LARGE SCALE GENOMIC DNA]</scope>
    <source>
        <strain evidence="12">AG2017</strain>
        <strain evidence="14">cv. AG2017</strain>
        <tissue evidence="12">Leaf</tissue>
    </source>
</reference>
<dbReference type="Pfam" id="PF00856">
    <property type="entry name" value="SET"/>
    <property type="match status" value="1"/>
</dbReference>
<dbReference type="AlphaFoldDB" id="A0A218WKZ1"/>
<evidence type="ECO:0000259" key="9">
    <source>
        <dbReference type="PROSITE" id="PS50280"/>
    </source>
</evidence>
<evidence type="ECO:0000256" key="3">
    <source>
        <dbReference type="ARBA" id="ARBA00022603"/>
    </source>
</evidence>
<dbReference type="GO" id="GO:0046872">
    <property type="term" value="F:metal ion binding"/>
    <property type="evidence" value="ECO:0007669"/>
    <property type="project" value="UniProtKB-KW"/>
</dbReference>
<dbReference type="GO" id="GO:0008168">
    <property type="term" value="F:methyltransferase activity"/>
    <property type="evidence" value="ECO:0007669"/>
    <property type="project" value="UniProtKB-KW"/>
</dbReference>
<dbReference type="SUPFAM" id="SSF82199">
    <property type="entry name" value="SET domain"/>
    <property type="match status" value="1"/>
</dbReference>
<dbReference type="PROSITE" id="PS50280">
    <property type="entry name" value="SET"/>
    <property type="match status" value="1"/>
</dbReference>
<name>A0A218WKZ1_PUNGR</name>
<dbReference type="PANTHER" id="PTHR46223">
    <property type="entry name" value="HISTONE-LYSINE N-METHYLTRANSFERASE SUV39H"/>
    <property type="match status" value="1"/>
</dbReference>
<reference evidence="13" key="1">
    <citation type="journal article" date="2017" name="Plant J.">
        <title>The pomegranate (Punica granatum L.) genome and the genomics of punicalagin biosynthesis.</title>
        <authorList>
            <person name="Qin G."/>
            <person name="Xu C."/>
            <person name="Ming R."/>
            <person name="Tang H."/>
            <person name="Guyot R."/>
            <person name="Kramer E.M."/>
            <person name="Hu Y."/>
            <person name="Yi X."/>
            <person name="Qi Y."/>
            <person name="Xu X."/>
            <person name="Gao Z."/>
            <person name="Pan H."/>
            <person name="Jian J."/>
            <person name="Tian Y."/>
            <person name="Yue Z."/>
            <person name="Xu Y."/>
        </authorList>
    </citation>
    <scope>NUCLEOTIDE SEQUENCE [LARGE SCALE GENOMIC DNA]</scope>
    <source>
        <strain evidence="13">cv. Dabenzi</strain>
    </source>
</reference>
<feature type="domain" description="Post-SET" evidence="10">
    <location>
        <begin position="342"/>
        <end position="354"/>
    </location>
</feature>
<evidence type="ECO:0000256" key="4">
    <source>
        <dbReference type="ARBA" id="ARBA00022679"/>
    </source>
</evidence>
<feature type="domain" description="SET" evidence="9">
    <location>
        <begin position="195"/>
        <end position="327"/>
    </location>
</feature>
<proteinExistence type="predicted"/>
<dbReference type="InterPro" id="IPR003616">
    <property type="entry name" value="Post-SET_dom"/>
</dbReference>
<evidence type="ECO:0000313" key="11">
    <source>
        <dbReference type="EMBL" id="OWM73178.1"/>
    </source>
</evidence>